<reference evidence="13" key="3">
    <citation type="submission" date="2019-08" db="EMBL/GenBank/DDBJ databases">
        <authorList>
            <consortium name="Photinus pyralis genome working group"/>
            <person name="Fallon T.R."/>
            <person name="Sander Lower S.E."/>
            <person name="Weng J.-K."/>
        </authorList>
    </citation>
    <scope>NUCLEOTIDE SEQUENCE</scope>
    <source>
        <strain evidence="13">1611_PpyrPB1</strain>
        <tissue evidence="13">Whole body</tissue>
    </source>
</reference>
<evidence type="ECO:0000313" key="13">
    <source>
        <dbReference type="EMBL" id="KAB0793690.1"/>
    </source>
</evidence>
<dbReference type="FunFam" id="1.10.472.80:FF:000028">
    <property type="entry name" value="TBC1 domain family member 7"/>
    <property type="match status" value="1"/>
</dbReference>
<dbReference type="Gene3D" id="1.10.8.680">
    <property type="entry name" value="Ypt/Rab-GAP domain of gyp1p, domain 2"/>
    <property type="match status" value="1"/>
</dbReference>
<keyword evidence="14" id="KW-1185">Reference proteome</keyword>
<dbReference type="Pfam" id="PF00566">
    <property type="entry name" value="RabGAP-TBC"/>
    <property type="match status" value="1"/>
</dbReference>
<evidence type="ECO:0000256" key="1">
    <source>
        <dbReference type="ARBA" id="ARBA00004514"/>
    </source>
</evidence>
<sequence length="295" mass="34478">MAVDERNFRSAYYEKVGFKSVEEKKSLEILLKEKTLDRVKLKQFCLRFSVPSVYRNLVWKVLLDIIPPHVNCHPFVMDQRRQECKNMIHSLHVMRVVDSTMSKPQLMYAMYLLQTKKLRFSVNLRVENGFTQIVQSLQQFFEDDADLYWLAKCLYANTQRFKQDIPKLIEATNALLEKEDSTLYKHLKKCEIINDFLIERWFDSSFAGLLKETALARIWDKLCGGSCSILVFVVIILLTNQRHKLLRCTDSRNAMECISNLPEETAEIIANKAIEMWQQHGSPLTVHDKPKPANT</sequence>
<comment type="subcellular location">
    <subcellularLocation>
        <location evidence="1">Cytoplasm</location>
        <location evidence="1">Cytosol</location>
    </subcellularLocation>
    <subcellularLocation>
        <location evidence="2">Cytoplasmic vesicle</location>
    </subcellularLocation>
    <subcellularLocation>
        <location evidence="3">Lysosome membrane</location>
    </subcellularLocation>
</comment>
<dbReference type="Proteomes" id="UP000327044">
    <property type="component" value="Unassembled WGS sequence"/>
</dbReference>
<evidence type="ECO:0000256" key="6">
    <source>
        <dbReference type="ARBA" id="ARBA00022490"/>
    </source>
</evidence>
<reference evidence="13 14" key="2">
    <citation type="journal article" date="2018" name="Elife">
        <title>Firefly genomes illuminate parallel origins of bioluminescence in beetles.</title>
        <authorList>
            <person name="Fallon T.R."/>
            <person name="Lower S.E."/>
            <person name="Chang C.H."/>
            <person name="Bessho-Uehara M."/>
            <person name="Martin G.J."/>
            <person name="Bewick A.J."/>
            <person name="Behringer M."/>
            <person name="Debat H.J."/>
            <person name="Wong I."/>
            <person name="Day J.C."/>
            <person name="Suvorov A."/>
            <person name="Silva C.J."/>
            <person name="Stanger-Hall K.F."/>
            <person name="Hall D.W."/>
            <person name="Schmitz R.J."/>
            <person name="Nelson D.R."/>
            <person name="Lewis S.M."/>
            <person name="Shigenobu S."/>
            <person name="Bybee S.M."/>
            <person name="Larracuente A.M."/>
            <person name="Oba Y."/>
            <person name="Weng J.K."/>
        </authorList>
    </citation>
    <scope>NUCLEOTIDE SEQUENCE [LARGE SCALE GENOMIC DNA]</scope>
    <source>
        <strain evidence="13">1611_PpyrPB1</strain>
        <tissue evidence="13">Whole body</tissue>
    </source>
</reference>
<dbReference type="Gene3D" id="1.10.10.750">
    <property type="entry name" value="Ypt/Rab-GAP domain of gyp1p, domain 1"/>
    <property type="match status" value="1"/>
</dbReference>
<dbReference type="GO" id="GO:0005829">
    <property type="term" value="C:cytosol"/>
    <property type="evidence" value="ECO:0007669"/>
    <property type="project" value="UniProtKB-SubCell"/>
</dbReference>
<dbReference type="InterPro" id="IPR035969">
    <property type="entry name" value="Rab-GAP_TBC_sf"/>
</dbReference>
<name>A0A1Y1KZY2_PHOPY</name>
<dbReference type="SUPFAM" id="SSF47923">
    <property type="entry name" value="Ypt/Rab-GAP domain of gyp1p"/>
    <property type="match status" value="2"/>
</dbReference>
<evidence type="ECO:0000256" key="4">
    <source>
        <dbReference type="ARBA" id="ARBA00015455"/>
    </source>
</evidence>
<dbReference type="InterPro" id="IPR000195">
    <property type="entry name" value="Rab-GAP-TBC_dom"/>
</dbReference>
<dbReference type="GO" id="GO:0005765">
    <property type="term" value="C:lysosomal membrane"/>
    <property type="evidence" value="ECO:0007669"/>
    <property type="project" value="UniProtKB-SubCell"/>
</dbReference>
<evidence type="ECO:0000256" key="10">
    <source>
        <dbReference type="ARBA" id="ARBA00046045"/>
    </source>
</evidence>
<dbReference type="GO" id="GO:0005096">
    <property type="term" value="F:GTPase activator activity"/>
    <property type="evidence" value="ECO:0007669"/>
    <property type="project" value="UniProtKB-KW"/>
</dbReference>
<reference evidence="12" key="1">
    <citation type="journal article" date="2016" name="Sci. Rep.">
        <title>Molecular characterization of firefly nuptial gifts: a multi-omics approach sheds light on postcopulatory sexual selection.</title>
        <authorList>
            <person name="Al-Wathiqui N."/>
            <person name="Fallon T.R."/>
            <person name="South A."/>
            <person name="Weng J.K."/>
            <person name="Lewis S.M."/>
        </authorList>
    </citation>
    <scope>NUCLEOTIDE SEQUENCE</scope>
</reference>
<dbReference type="GO" id="GO:0032007">
    <property type="term" value="P:negative regulation of TOR signaling"/>
    <property type="evidence" value="ECO:0007669"/>
    <property type="project" value="TreeGrafter"/>
</dbReference>
<dbReference type="OrthoDB" id="18718at2759"/>
<dbReference type="PANTHER" id="PTHR13530:SF3">
    <property type="entry name" value="TBC1 DOMAIN FAMILY MEMBER 7"/>
    <property type="match status" value="1"/>
</dbReference>
<dbReference type="Gene3D" id="1.10.472.80">
    <property type="entry name" value="Ypt/Rab-GAP domain of gyp1p, domain 3"/>
    <property type="match status" value="1"/>
</dbReference>
<dbReference type="PROSITE" id="PS50086">
    <property type="entry name" value="TBC_RABGAP"/>
    <property type="match status" value="1"/>
</dbReference>
<dbReference type="AlphaFoldDB" id="A0A1Y1KZY2"/>
<feature type="domain" description="Rab-GAP TBC" evidence="11">
    <location>
        <begin position="49"/>
        <end position="226"/>
    </location>
</feature>
<evidence type="ECO:0000256" key="8">
    <source>
        <dbReference type="ARBA" id="ARBA00023228"/>
    </source>
</evidence>
<evidence type="ECO:0000313" key="14">
    <source>
        <dbReference type="Proteomes" id="UP000327044"/>
    </source>
</evidence>
<dbReference type="EMBL" id="VVIM01000009">
    <property type="protein sequence ID" value="KAB0793690.1"/>
    <property type="molecule type" value="Genomic_DNA"/>
</dbReference>
<dbReference type="InParanoid" id="A0A1Y1KZY2"/>
<protein>
    <recommendedName>
        <fullName evidence="4">TBC1 domain family member 7</fullName>
    </recommendedName>
</protein>
<evidence type="ECO:0000256" key="9">
    <source>
        <dbReference type="ARBA" id="ARBA00023329"/>
    </source>
</evidence>
<keyword evidence="7" id="KW-0472">Membrane</keyword>
<evidence type="ECO:0000256" key="2">
    <source>
        <dbReference type="ARBA" id="ARBA00004541"/>
    </source>
</evidence>
<evidence type="ECO:0000313" key="12">
    <source>
        <dbReference type="EMBL" id="JAV64457.1"/>
    </source>
</evidence>
<evidence type="ECO:0000256" key="7">
    <source>
        <dbReference type="ARBA" id="ARBA00023136"/>
    </source>
</evidence>
<gene>
    <name evidence="13" type="ORF">PPYR_13310</name>
</gene>
<dbReference type="InterPro" id="IPR039842">
    <property type="entry name" value="TBC1D7"/>
</dbReference>
<evidence type="ECO:0000256" key="3">
    <source>
        <dbReference type="ARBA" id="ARBA00004656"/>
    </source>
</evidence>
<evidence type="ECO:0000256" key="5">
    <source>
        <dbReference type="ARBA" id="ARBA00022468"/>
    </source>
</evidence>
<dbReference type="PANTHER" id="PTHR13530">
    <property type="entry name" value="TBC1 DOMAIN FAMILY MEMBER 7"/>
    <property type="match status" value="1"/>
</dbReference>
<proteinExistence type="predicted"/>
<accession>A0A1Y1KZY2</accession>
<dbReference type="GO" id="GO:0031410">
    <property type="term" value="C:cytoplasmic vesicle"/>
    <property type="evidence" value="ECO:0007669"/>
    <property type="project" value="UniProtKB-SubCell"/>
</dbReference>
<dbReference type="EMBL" id="GEZM01074853">
    <property type="protein sequence ID" value="JAV64457.1"/>
    <property type="molecule type" value="Transcribed_RNA"/>
</dbReference>
<evidence type="ECO:0000259" key="11">
    <source>
        <dbReference type="PROSITE" id="PS50086"/>
    </source>
</evidence>
<dbReference type="InterPro" id="IPR043039">
    <property type="entry name" value="TBC1D7_dom2"/>
</dbReference>
<organism evidence="12">
    <name type="scientific">Photinus pyralis</name>
    <name type="common">Common eastern firefly</name>
    <name type="synonym">Lampyris pyralis</name>
    <dbReference type="NCBI Taxonomy" id="7054"/>
    <lineage>
        <taxon>Eukaryota</taxon>
        <taxon>Metazoa</taxon>
        <taxon>Ecdysozoa</taxon>
        <taxon>Arthropoda</taxon>
        <taxon>Hexapoda</taxon>
        <taxon>Insecta</taxon>
        <taxon>Pterygota</taxon>
        <taxon>Neoptera</taxon>
        <taxon>Endopterygota</taxon>
        <taxon>Coleoptera</taxon>
        <taxon>Polyphaga</taxon>
        <taxon>Elateriformia</taxon>
        <taxon>Elateroidea</taxon>
        <taxon>Lampyridae</taxon>
        <taxon>Lampyrinae</taxon>
        <taxon>Photinus</taxon>
    </lineage>
</organism>
<dbReference type="FunCoup" id="A0A1Y1KZY2">
    <property type="interactions" value="482"/>
</dbReference>
<keyword evidence="8" id="KW-0458">Lysosome</keyword>
<comment type="function">
    <text evidence="10">Non-catalytic component of the TSC-TBC complex, a multiprotein complex that acts as a negative regulator of the canonical mTORC1 complex, an evolutionarily conserved central nutrient sensor that stimulates anabolic reactions and macromolecule biosynthesis to promote cellular biomass generation and growth. The TSC-TBC complex acts as a GTPase-activating protein (GAP) for the small GTPase RHEB, a direct activator of the protein kinase activity of mTORC1. In absence of nutrients, the TSC-TBC complex inhibits mTORC1, thereby preventing phosphorylation of ribosomal protein S6 kinase (RPS6KB1 and RPS6KB2) and EIF4EBP1 (4E-BP1) by the mTORC1 signaling. The TSC-TBC complex is inactivated in response to nutrients, relieving inhibition of mTORC1.</text>
</comment>
<keyword evidence="6" id="KW-0963">Cytoplasm</keyword>
<keyword evidence="5" id="KW-0343">GTPase activation</keyword>
<keyword evidence="9" id="KW-0968">Cytoplasmic vesicle</keyword>